<dbReference type="EMBL" id="JAHHUM010001294">
    <property type="protein sequence ID" value="KAK5612841.1"/>
    <property type="molecule type" value="Genomic_DNA"/>
</dbReference>
<evidence type="ECO:0000256" key="1">
    <source>
        <dbReference type="SAM" id="MobiDB-lite"/>
    </source>
</evidence>
<proteinExistence type="predicted"/>
<organism evidence="2 3">
    <name type="scientific">Crenichthys baileyi</name>
    <name type="common">White River springfish</name>
    <dbReference type="NCBI Taxonomy" id="28760"/>
    <lineage>
        <taxon>Eukaryota</taxon>
        <taxon>Metazoa</taxon>
        <taxon>Chordata</taxon>
        <taxon>Craniata</taxon>
        <taxon>Vertebrata</taxon>
        <taxon>Euteleostomi</taxon>
        <taxon>Actinopterygii</taxon>
        <taxon>Neopterygii</taxon>
        <taxon>Teleostei</taxon>
        <taxon>Neoteleostei</taxon>
        <taxon>Acanthomorphata</taxon>
        <taxon>Ovalentaria</taxon>
        <taxon>Atherinomorphae</taxon>
        <taxon>Cyprinodontiformes</taxon>
        <taxon>Goodeidae</taxon>
        <taxon>Crenichthys</taxon>
    </lineage>
</organism>
<gene>
    <name evidence="2" type="ORF">CRENBAI_005880</name>
</gene>
<feature type="non-terminal residue" evidence="2">
    <location>
        <position position="1"/>
    </location>
</feature>
<feature type="region of interest" description="Disordered" evidence="1">
    <location>
        <begin position="24"/>
        <end position="75"/>
    </location>
</feature>
<feature type="compositionally biased region" description="Basic and acidic residues" evidence="1">
    <location>
        <begin position="45"/>
        <end position="63"/>
    </location>
</feature>
<keyword evidence="3" id="KW-1185">Reference proteome</keyword>
<dbReference type="AlphaFoldDB" id="A0AAV9RV53"/>
<evidence type="ECO:0000313" key="3">
    <source>
        <dbReference type="Proteomes" id="UP001311232"/>
    </source>
</evidence>
<feature type="compositionally biased region" description="Basic residues" evidence="1">
    <location>
        <begin position="64"/>
        <end position="75"/>
    </location>
</feature>
<sequence>DAVIYTNLIEVNGPAEQEKLLVTQTVATKPRRVPNPPDDSTSEGRWLKPRDYCSNDHRMEERRSRRTAARHKPKN</sequence>
<dbReference type="Proteomes" id="UP001311232">
    <property type="component" value="Unassembled WGS sequence"/>
</dbReference>
<name>A0AAV9RV53_9TELE</name>
<accession>A0AAV9RV53</accession>
<comment type="caution">
    <text evidence="2">The sequence shown here is derived from an EMBL/GenBank/DDBJ whole genome shotgun (WGS) entry which is preliminary data.</text>
</comment>
<reference evidence="2 3" key="1">
    <citation type="submission" date="2021-06" db="EMBL/GenBank/DDBJ databases">
        <authorList>
            <person name="Palmer J.M."/>
        </authorList>
    </citation>
    <scope>NUCLEOTIDE SEQUENCE [LARGE SCALE GENOMIC DNA]</scope>
    <source>
        <strain evidence="2 3">MEX-2019</strain>
        <tissue evidence="2">Muscle</tissue>
    </source>
</reference>
<protein>
    <recommendedName>
        <fullName evidence="4">Neurotrophin-3</fullName>
    </recommendedName>
</protein>
<evidence type="ECO:0008006" key="4">
    <source>
        <dbReference type="Google" id="ProtNLM"/>
    </source>
</evidence>
<evidence type="ECO:0000313" key="2">
    <source>
        <dbReference type="EMBL" id="KAK5612841.1"/>
    </source>
</evidence>